<accession>A6GDS9</accession>
<evidence type="ECO:0008006" key="3">
    <source>
        <dbReference type="Google" id="ProtNLM"/>
    </source>
</evidence>
<dbReference type="EMBL" id="ABCS01000076">
    <property type="protein sequence ID" value="EDM75968.1"/>
    <property type="molecule type" value="Genomic_DNA"/>
</dbReference>
<dbReference type="Gene3D" id="3.40.970.30">
    <property type="entry name" value="yp_829618.1 like domains"/>
    <property type="match status" value="1"/>
</dbReference>
<organism evidence="1 2">
    <name type="scientific">Plesiocystis pacifica SIR-1</name>
    <dbReference type="NCBI Taxonomy" id="391625"/>
    <lineage>
        <taxon>Bacteria</taxon>
        <taxon>Pseudomonadati</taxon>
        <taxon>Myxococcota</taxon>
        <taxon>Polyangia</taxon>
        <taxon>Nannocystales</taxon>
        <taxon>Nannocystaceae</taxon>
        <taxon>Plesiocystis</taxon>
    </lineage>
</organism>
<gene>
    <name evidence="1" type="ORF">PPSIR1_19884</name>
</gene>
<dbReference type="OrthoDB" id="5519481at2"/>
<name>A6GDS9_9BACT</name>
<dbReference type="AlphaFoldDB" id="A6GDS9"/>
<protein>
    <recommendedName>
        <fullName evidence="3">STAS/SEC14 domain-containing protein</fullName>
    </recommendedName>
</protein>
<dbReference type="Proteomes" id="UP000005801">
    <property type="component" value="Unassembled WGS sequence"/>
</dbReference>
<reference evidence="1 2" key="1">
    <citation type="submission" date="2007-06" db="EMBL/GenBank/DDBJ databases">
        <authorList>
            <person name="Shimkets L."/>
            <person name="Ferriera S."/>
            <person name="Johnson J."/>
            <person name="Kravitz S."/>
            <person name="Beeson K."/>
            <person name="Sutton G."/>
            <person name="Rogers Y.-H."/>
            <person name="Friedman R."/>
            <person name="Frazier M."/>
            <person name="Venter J.C."/>
        </authorList>
    </citation>
    <scope>NUCLEOTIDE SEQUENCE [LARGE SCALE GENOMIC DNA]</scope>
    <source>
        <strain evidence="1 2">SIR-1</strain>
    </source>
</reference>
<proteinExistence type="predicted"/>
<dbReference type="STRING" id="391625.PPSIR1_19884"/>
<dbReference type="RefSeq" id="WP_006974869.1">
    <property type="nucleotide sequence ID" value="NZ_ABCS01000076.1"/>
</dbReference>
<comment type="caution">
    <text evidence="1">The sequence shown here is derived from an EMBL/GenBank/DDBJ whole genome shotgun (WGS) entry which is preliminary data.</text>
</comment>
<sequence>MEHAVWWDEGNGCVRIRVVGELLPEQAEANMEQAAVLLTSRAPRLLVIDYSQSPGVVSSATREVLERRGEAIDYDRLAFYGMGNFNRIVARIIIALLGRAHKTGFFATETEALTWLRQN</sequence>
<evidence type="ECO:0000313" key="2">
    <source>
        <dbReference type="Proteomes" id="UP000005801"/>
    </source>
</evidence>
<evidence type="ECO:0000313" key="1">
    <source>
        <dbReference type="EMBL" id="EDM75968.1"/>
    </source>
</evidence>
<keyword evidence="2" id="KW-1185">Reference proteome</keyword>